<evidence type="ECO:0000256" key="18">
    <source>
        <dbReference type="ARBA" id="ARBA00047808"/>
    </source>
</evidence>
<evidence type="ECO:0000256" key="13">
    <source>
        <dbReference type="ARBA" id="ARBA00022909"/>
    </source>
</evidence>
<evidence type="ECO:0000256" key="19">
    <source>
        <dbReference type="ARBA" id="ARBA00049035"/>
    </source>
</evidence>
<feature type="domain" description="Mur ligase C-terminal" evidence="22">
    <location>
        <begin position="304"/>
        <end position="421"/>
    </location>
</feature>
<keyword evidence="13" id="KW-0289">Folate biosynthesis</keyword>
<dbReference type="SUPFAM" id="SSF53244">
    <property type="entry name" value="MurD-like peptide ligases, peptide-binding domain"/>
    <property type="match status" value="1"/>
</dbReference>
<dbReference type="PANTHER" id="PTHR11136:SF0">
    <property type="entry name" value="DIHYDROFOLATE SYNTHETASE-RELATED"/>
    <property type="match status" value="1"/>
</dbReference>
<evidence type="ECO:0000256" key="17">
    <source>
        <dbReference type="ARBA" id="ARBA00047493"/>
    </source>
</evidence>
<keyword evidence="12" id="KW-0460">Magnesium</keyword>
<feature type="domain" description="Mur ligase central" evidence="23">
    <location>
        <begin position="51"/>
        <end position="270"/>
    </location>
</feature>
<accession>A0ABV8NG13</accession>
<dbReference type="PANTHER" id="PTHR11136">
    <property type="entry name" value="FOLYLPOLYGLUTAMATE SYNTHASE-RELATED"/>
    <property type="match status" value="1"/>
</dbReference>
<dbReference type="InterPro" id="IPR004101">
    <property type="entry name" value="Mur_ligase_C"/>
</dbReference>
<dbReference type="PROSITE" id="PS01012">
    <property type="entry name" value="FOLYLPOLYGLU_SYNT_2"/>
    <property type="match status" value="1"/>
</dbReference>
<comment type="catalytic activity">
    <reaction evidence="19">
        <text>(6R)-5,10-methylenetetrahydrofolyl-(gamma-L-Glu)(n) + L-glutamate + ATP = (6R)-5,10-methylenetetrahydrofolyl-(gamma-L-Glu)(n+1) + ADP + phosphate + H(+)</text>
        <dbReference type="Rhea" id="RHEA:51912"/>
        <dbReference type="Rhea" id="RHEA-COMP:13257"/>
        <dbReference type="Rhea" id="RHEA-COMP:13258"/>
        <dbReference type="ChEBI" id="CHEBI:15378"/>
        <dbReference type="ChEBI" id="CHEBI:29985"/>
        <dbReference type="ChEBI" id="CHEBI:30616"/>
        <dbReference type="ChEBI" id="CHEBI:43474"/>
        <dbReference type="ChEBI" id="CHEBI:136572"/>
        <dbReference type="ChEBI" id="CHEBI:456216"/>
        <dbReference type="EC" id="6.3.2.17"/>
    </reaction>
</comment>
<comment type="caution">
    <text evidence="24">The sequence shown here is derived from an EMBL/GenBank/DDBJ whole genome shotgun (WGS) entry which is preliminary data.</text>
</comment>
<dbReference type="InterPro" id="IPR018109">
    <property type="entry name" value="Folylpolyglutamate_synth_CS"/>
</dbReference>
<comment type="pathway">
    <text evidence="3">Cofactor biosynthesis; tetrahydrofolylpolyglutamate biosynthesis.</text>
</comment>
<proteinExistence type="inferred from homology"/>
<evidence type="ECO:0000259" key="22">
    <source>
        <dbReference type="Pfam" id="PF02875"/>
    </source>
</evidence>
<evidence type="ECO:0000256" key="2">
    <source>
        <dbReference type="ARBA" id="ARBA00004799"/>
    </source>
</evidence>
<dbReference type="SUPFAM" id="SSF53623">
    <property type="entry name" value="MurD-like peptide ligases, catalytic domain"/>
    <property type="match status" value="1"/>
</dbReference>
<evidence type="ECO:0000256" key="10">
    <source>
        <dbReference type="ARBA" id="ARBA00022741"/>
    </source>
</evidence>
<reference evidence="25" key="1">
    <citation type="journal article" date="2019" name="Int. J. Syst. Evol. Microbiol.">
        <title>The Global Catalogue of Microorganisms (GCM) 10K type strain sequencing project: providing services to taxonomists for standard genome sequencing and annotation.</title>
        <authorList>
            <consortium name="The Broad Institute Genomics Platform"/>
            <consortium name="The Broad Institute Genome Sequencing Center for Infectious Disease"/>
            <person name="Wu L."/>
            <person name="Ma J."/>
        </authorList>
    </citation>
    <scope>NUCLEOTIDE SEQUENCE [LARGE SCALE GENOMIC DNA]</scope>
    <source>
        <strain evidence="25">CCM 8689</strain>
    </source>
</reference>
<evidence type="ECO:0000256" key="20">
    <source>
        <dbReference type="ARBA" id="ARBA00049161"/>
    </source>
</evidence>
<keyword evidence="9" id="KW-0479">Metal-binding</keyword>
<evidence type="ECO:0000256" key="8">
    <source>
        <dbReference type="ARBA" id="ARBA00022598"/>
    </source>
</evidence>
<evidence type="ECO:0000313" key="25">
    <source>
        <dbReference type="Proteomes" id="UP001595792"/>
    </source>
</evidence>
<dbReference type="EMBL" id="JBHSBY010000009">
    <property type="protein sequence ID" value="MFC4195389.1"/>
    <property type="molecule type" value="Genomic_DNA"/>
</dbReference>
<dbReference type="PIRSF" id="PIRSF001563">
    <property type="entry name" value="Folylpolyglu_synth"/>
    <property type="match status" value="1"/>
</dbReference>
<evidence type="ECO:0000256" key="3">
    <source>
        <dbReference type="ARBA" id="ARBA00005150"/>
    </source>
</evidence>
<name>A0ABV8NG13_9SPHI</name>
<dbReference type="Gene3D" id="3.40.1190.10">
    <property type="entry name" value="Mur-like, catalytic domain"/>
    <property type="match status" value="1"/>
</dbReference>
<evidence type="ECO:0000256" key="1">
    <source>
        <dbReference type="ARBA" id="ARBA00002714"/>
    </source>
</evidence>
<keyword evidence="8 21" id="KW-0436">Ligase</keyword>
<evidence type="ECO:0000313" key="24">
    <source>
        <dbReference type="EMBL" id="MFC4195389.1"/>
    </source>
</evidence>
<evidence type="ECO:0000256" key="9">
    <source>
        <dbReference type="ARBA" id="ARBA00022723"/>
    </source>
</evidence>
<evidence type="ECO:0000256" key="7">
    <source>
        <dbReference type="ARBA" id="ARBA00019357"/>
    </source>
</evidence>
<keyword evidence="25" id="KW-1185">Reference proteome</keyword>
<dbReference type="Gene3D" id="3.90.190.20">
    <property type="entry name" value="Mur ligase, C-terminal domain"/>
    <property type="match status" value="1"/>
</dbReference>
<dbReference type="PROSITE" id="PS01011">
    <property type="entry name" value="FOLYLPOLYGLU_SYNT_1"/>
    <property type="match status" value="1"/>
</dbReference>
<sequence length="429" mass="47334">MNYQQTLDFLYSKLPMFTRIGASAFKKDLTNTIILCEALDNPQNKFKSIHVAGTNGKGSTSHMLASVLQAQGFKTGLYTSPHLKDFRERIRINGKMISKTEVKSFVQANKKLIYKIEPSFFEVTVAMAFEHFAKHEVDIAVIEVGLGGRLDSTNIITPEISVITNISLDHTNMLGNTLEEIAGEKAGIIKNGIPVVIGETQAASQPVFITKATSVKAPIFFADDTLKVQDVVVKNSKLGLSIYENDEVKYPNIKSDLTGLYQPKNIVTVLKALEILSQKTETKIVKQAVYDGLKQVKKLTQLQGRWQTLSKNPLVICDTGHNEAGIIEVVKNIESTPHKNLHIVFGMVKDKDITKVLSLVPKQATYYFCKPDIERGLDANDLKEQANAFNLKGDSFNSVQEAKQAAIKKAGKEDLVFIGGSTFVVAEAI</sequence>
<dbReference type="InterPro" id="IPR036565">
    <property type="entry name" value="Mur-like_cat_sf"/>
</dbReference>
<protein>
    <recommendedName>
        <fullName evidence="7">Dihydrofolate synthase/folylpolyglutamate synthase</fullName>
        <ecNumber evidence="5">6.3.2.12</ecNumber>
        <ecNumber evidence="6">6.3.2.17</ecNumber>
    </recommendedName>
    <alternativeName>
        <fullName evidence="16">Folylpoly-gamma-glutamate synthetase-dihydrofolate synthetase</fullName>
    </alternativeName>
    <alternativeName>
        <fullName evidence="14">Folylpolyglutamate synthetase</fullName>
    </alternativeName>
    <alternativeName>
        <fullName evidence="15">Tetrahydrofolylpolyglutamate synthase</fullName>
    </alternativeName>
</protein>
<comment type="catalytic activity">
    <reaction evidence="18">
        <text>10-formyltetrahydrofolyl-(gamma-L-Glu)(n) + L-glutamate + ATP = 10-formyltetrahydrofolyl-(gamma-L-Glu)(n+1) + ADP + phosphate + H(+)</text>
        <dbReference type="Rhea" id="RHEA:51904"/>
        <dbReference type="Rhea" id="RHEA-COMP:13088"/>
        <dbReference type="Rhea" id="RHEA-COMP:14300"/>
        <dbReference type="ChEBI" id="CHEBI:15378"/>
        <dbReference type="ChEBI" id="CHEBI:29985"/>
        <dbReference type="ChEBI" id="CHEBI:30616"/>
        <dbReference type="ChEBI" id="CHEBI:43474"/>
        <dbReference type="ChEBI" id="CHEBI:134413"/>
        <dbReference type="ChEBI" id="CHEBI:456216"/>
        <dbReference type="EC" id="6.3.2.17"/>
    </reaction>
</comment>
<comment type="catalytic activity">
    <reaction evidence="20">
        <text>7,8-dihydropteroate + L-glutamate + ATP = 7,8-dihydrofolate + ADP + phosphate + H(+)</text>
        <dbReference type="Rhea" id="RHEA:23584"/>
        <dbReference type="ChEBI" id="CHEBI:15378"/>
        <dbReference type="ChEBI" id="CHEBI:17839"/>
        <dbReference type="ChEBI" id="CHEBI:29985"/>
        <dbReference type="ChEBI" id="CHEBI:30616"/>
        <dbReference type="ChEBI" id="CHEBI:43474"/>
        <dbReference type="ChEBI" id="CHEBI:57451"/>
        <dbReference type="ChEBI" id="CHEBI:456216"/>
        <dbReference type="EC" id="6.3.2.12"/>
    </reaction>
</comment>
<dbReference type="EC" id="6.3.2.17" evidence="6"/>
<organism evidence="24 25">
    <name type="scientific">Pedobacter jamesrossensis</name>
    <dbReference type="NCBI Taxonomy" id="1908238"/>
    <lineage>
        <taxon>Bacteria</taxon>
        <taxon>Pseudomonadati</taxon>
        <taxon>Bacteroidota</taxon>
        <taxon>Sphingobacteriia</taxon>
        <taxon>Sphingobacteriales</taxon>
        <taxon>Sphingobacteriaceae</taxon>
        <taxon>Pedobacter</taxon>
    </lineage>
</organism>
<keyword evidence="10 21" id="KW-0547">Nucleotide-binding</keyword>
<keyword evidence="11 21" id="KW-0067">ATP-binding</keyword>
<evidence type="ECO:0000256" key="4">
    <source>
        <dbReference type="ARBA" id="ARBA00008276"/>
    </source>
</evidence>
<comment type="pathway">
    <text evidence="2">Cofactor biosynthesis; tetrahydrofolate biosynthesis; 7,8-dihydrofolate from 2-amino-4-hydroxy-6-hydroxymethyl-7,8-dihydropteridine diphosphate and 4-aminobenzoate: step 2/2.</text>
</comment>
<evidence type="ECO:0000256" key="6">
    <source>
        <dbReference type="ARBA" id="ARBA00013025"/>
    </source>
</evidence>
<evidence type="ECO:0000256" key="16">
    <source>
        <dbReference type="ARBA" id="ARBA00032510"/>
    </source>
</evidence>
<evidence type="ECO:0000256" key="15">
    <source>
        <dbReference type="ARBA" id="ARBA00030592"/>
    </source>
</evidence>
<evidence type="ECO:0000256" key="11">
    <source>
        <dbReference type="ARBA" id="ARBA00022840"/>
    </source>
</evidence>
<comment type="function">
    <text evidence="1">Functions in two distinct reactions of the de novo folate biosynthetic pathway. Catalyzes the addition of a glutamate residue to dihydropteroate (7,8-dihydropteroate or H2Pte) to form dihydrofolate (7,8-dihydrofolate monoglutamate or H2Pte-Glu). Also catalyzes successive additions of L-glutamate to tetrahydrofolate or 10-formyltetrahydrofolate or 5,10-methylenetetrahydrofolate, leading to folylpolyglutamate derivatives.</text>
</comment>
<dbReference type="EC" id="6.3.2.12" evidence="5"/>
<comment type="catalytic activity">
    <reaction evidence="17">
        <text>(6S)-5,6,7,8-tetrahydrofolyl-(gamma-L-Glu)(n) + L-glutamate + ATP = (6S)-5,6,7,8-tetrahydrofolyl-(gamma-L-Glu)(n+1) + ADP + phosphate + H(+)</text>
        <dbReference type="Rhea" id="RHEA:10580"/>
        <dbReference type="Rhea" id="RHEA-COMP:14738"/>
        <dbReference type="Rhea" id="RHEA-COMP:14740"/>
        <dbReference type="ChEBI" id="CHEBI:15378"/>
        <dbReference type="ChEBI" id="CHEBI:29985"/>
        <dbReference type="ChEBI" id="CHEBI:30616"/>
        <dbReference type="ChEBI" id="CHEBI:43474"/>
        <dbReference type="ChEBI" id="CHEBI:141005"/>
        <dbReference type="ChEBI" id="CHEBI:456216"/>
        <dbReference type="EC" id="6.3.2.17"/>
    </reaction>
</comment>
<dbReference type="InterPro" id="IPR036615">
    <property type="entry name" value="Mur_ligase_C_dom_sf"/>
</dbReference>
<dbReference type="InterPro" id="IPR001645">
    <property type="entry name" value="Folylpolyglutamate_synth"/>
</dbReference>
<dbReference type="Pfam" id="PF08245">
    <property type="entry name" value="Mur_ligase_M"/>
    <property type="match status" value="1"/>
</dbReference>
<evidence type="ECO:0000256" key="12">
    <source>
        <dbReference type="ARBA" id="ARBA00022842"/>
    </source>
</evidence>
<evidence type="ECO:0000256" key="5">
    <source>
        <dbReference type="ARBA" id="ARBA00013023"/>
    </source>
</evidence>
<dbReference type="GO" id="GO:0016874">
    <property type="term" value="F:ligase activity"/>
    <property type="evidence" value="ECO:0007669"/>
    <property type="project" value="UniProtKB-KW"/>
</dbReference>
<gene>
    <name evidence="24" type="ORF">ACFOUY_01605</name>
</gene>
<evidence type="ECO:0000256" key="14">
    <source>
        <dbReference type="ARBA" id="ARBA00030048"/>
    </source>
</evidence>
<evidence type="ECO:0000256" key="21">
    <source>
        <dbReference type="PIRNR" id="PIRNR001563"/>
    </source>
</evidence>
<evidence type="ECO:0000259" key="23">
    <source>
        <dbReference type="Pfam" id="PF08245"/>
    </source>
</evidence>
<dbReference type="InterPro" id="IPR013221">
    <property type="entry name" value="Mur_ligase_cen"/>
</dbReference>
<dbReference type="NCBIfam" id="TIGR01499">
    <property type="entry name" value="folC"/>
    <property type="match status" value="1"/>
</dbReference>
<dbReference type="Proteomes" id="UP001595792">
    <property type="component" value="Unassembled WGS sequence"/>
</dbReference>
<dbReference type="Pfam" id="PF02875">
    <property type="entry name" value="Mur_ligase_C"/>
    <property type="match status" value="1"/>
</dbReference>
<comment type="similarity">
    <text evidence="4 21">Belongs to the folylpolyglutamate synthase family.</text>
</comment>
<dbReference type="RefSeq" id="WP_378958692.1">
    <property type="nucleotide sequence ID" value="NZ_JBHRXC010000016.1"/>
</dbReference>